<accession>A0A940DDH2</accession>
<dbReference type="AlphaFoldDB" id="A0A940DDH2"/>
<protein>
    <submittedName>
        <fullName evidence="1">Uncharacterized protein</fullName>
    </submittedName>
</protein>
<proteinExistence type="predicted"/>
<dbReference type="Proteomes" id="UP000721442">
    <property type="component" value="Unassembled WGS sequence"/>
</dbReference>
<reference evidence="1" key="2">
    <citation type="journal article" date="2021" name="PeerJ">
        <title>Extensive microbial diversity within the chicken gut microbiome revealed by metagenomics and culture.</title>
        <authorList>
            <person name="Gilroy R."/>
            <person name="Ravi A."/>
            <person name="Getino M."/>
            <person name="Pursley I."/>
            <person name="Horton D.L."/>
            <person name="Alikhan N.F."/>
            <person name="Baker D."/>
            <person name="Gharbi K."/>
            <person name="Hall N."/>
            <person name="Watson M."/>
            <person name="Adriaenssens E.M."/>
            <person name="Foster-Nyarko E."/>
            <person name="Jarju S."/>
            <person name="Secka A."/>
            <person name="Antonio M."/>
            <person name="Oren A."/>
            <person name="Chaudhuri R.R."/>
            <person name="La Ragione R."/>
            <person name="Hildebrand F."/>
            <person name="Pallen M.J."/>
        </authorList>
    </citation>
    <scope>NUCLEOTIDE SEQUENCE</scope>
    <source>
        <strain evidence="1">B1-16210</strain>
    </source>
</reference>
<name>A0A940DDH2_9PROT</name>
<reference evidence="1" key="1">
    <citation type="submission" date="2020-10" db="EMBL/GenBank/DDBJ databases">
        <authorList>
            <person name="Gilroy R."/>
        </authorList>
    </citation>
    <scope>NUCLEOTIDE SEQUENCE</scope>
    <source>
        <strain evidence="1">B1-16210</strain>
    </source>
</reference>
<evidence type="ECO:0000313" key="2">
    <source>
        <dbReference type="Proteomes" id="UP000721442"/>
    </source>
</evidence>
<dbReference type="EMBL" id="JADINE010000025">
    <property type="protein sequence ID" value="MBO8407155.1"/>
    <property type="molecule type" value="Genomic_DNA"/>
</dbReference>
<evidence type="ECO:0000313" key="1">
    <source>
        <dbReference type="EMBL" id="MBO8407155.1"/>
    </source>
</evidence>
<organism evidence="1 2">
    <name type="scientific">Candidatus Enterousia excrementavium</name>
    <dbReference type="NCBI Taxonomy" id="2840789"/>
    <lineage>
        <taxon>Bacteria</taxon>
        <taxon>Pseudomonadati</taxon>
        <taxon>Pseudomonadota</taxon>
        <taxon>Alphaproteobacteria</taxon>
        <taxon>Candidatus Enterousia</taxon>
    </lineage>
</organism>
<sequence>MRESTPRRLNPANITSEVFIIAPTQIEYISQIFADSVADAMNMRAFAQKIRQIAEQSLRTALSAARHQGERH</sequence>
<gene>
    <name evidence="1" type="ORF">IAC77_01680</name>
</gene>
<comment type="caution">
    <text evidence="1">The sequence shown here is derived from an EMBL/GenBank/DDBJ whole genome shotgun (WGS) entry which is preliminary data.</text>
</comment>